<dbReference type="PANTHER" id="PTHR43649">
    <property type="entry name" value="ARABINOSE-BINDING PROTEIN-RELATED"/>
    <property type="match status" value="1"/>
</dbReference>
<reference evidence="6 7" key="1">
    <citation type="submission" date="2019-12" db="EMBL/GenBank/DDBJ databases">
        <title>Rhizobium genotypes associated with high levels of biological nitrogen fixation by grain legumes in a temperate-maritime cropping system.</title>
        <authorList>
            <person name="Maluk M."/>
            <person name="Francesc Ferrando Molina F."/>
            <person name="Lopez Del Egido L."/>
            <person name="Lafos M."/>
            <person name="Langarica-Fuentes A."/>
            <person name="Gebre Yohannes G."/>
            <person name="Young M.W."/>
            <person name="Martin P."/>
            <person name="Gantlett R."/>
            <person name="Kenicer G."/>
            <person name="Hawes C."/>
            <person name="Begg G.S."/>
            <person name="Quilliam R.S."/>
            <person name="Squire G.R."/>
            <person name="Poole P.S."/>
            <person name="Young P.W."/>
            <person name="Iannetta P.M."/>
            <person name="James E.K."/>
        </authorList>
    </citation>
    <scope>NUCLEOTIDE SEQUENCE [LARGE SCALE GENOMIC DNA]</scope>
    <source>
        <strain evidence="6 7">JHI1118</strain>
    </source>
</reference>
<dbReference type="AlphaFoldDB" id="A0A6L9UDW3"/>
<comment type="caution">
    <text evidence="6">The sequence shown here is derived from an EMBL/GenBank/DDBJ whole genome shotgun (WGS) entry which is preliminary data.</text>
</comment>
<evidence type="ECO:0000256" key="5">
    <source>
        <dbReference type="ARBA" id="ARBA00022764"/>
    </source>
</evidence>
<evidence type="ECO:0000313" key="7">
    <source>
        <dbReference type="Proteomes" id="UP000483035"/>
    </source>
</evidence>
<evidence type="ECO:0000256" key="2">
    <source>
        <dbReference type="ARBA" id="ARBA00008520"/>
    </source>
</evidence>
<comment type="similarity">
    <text evidence="2">Belongs to the bacterial solute-binding protein 1 family.</text>
</comment>
<dbReference type="Pfam" id="PF01547">
    <property type="entry name" value="SBP_bac_1"/>
    <property type="match status" value="1"/>
</dbReference>
<protein>
    <submittedName>
        <fullName evidence="6">Extracellular solute-binding protein</fullName>
    </submittedName>
</protein>
<dbReference type="InterPro" id="IPR006059">
    <property type="entry name" value="SBP"/>
</dbReference>
<evidence type="ECO:0000313" key="6">
    <source>
        <dbReference type="EMBL" id="NEI72377.1"/>
    </source>
</evidence>
<evidence type="ECO:0000256" key="4">
    <source>
        <dbReference type="ARBA" id="ARBA00022729"/>
    </source>
</evidence>
<name>A0A6L9UDW3_9HYPH</name>
<keyword evidence="3" id="KW-0813">Transport</keyword>
<dbReference type="Proteomes" id="UP000483035">
    <property type="component" value="Unassembled WGS sequence"/>
</dbReference>
<dbReference type="SUPFAM" id="SSF53850">
    <property type="entry name" value="Periplasmic binding protein-like II"/>
    <property type="match status" value="1"/>
</dbReference>
<dbReference type="RefSeq" id="WP_163989621.1">
    <property type="nucleotide sequence ID" value="NZ_WUEY01000011.1"/>
</dbReference>
<sequence>MTISKAFAFGIAALGFTAAYPAISQAETINIFCSSSGIELQLCKEGSEAWAKESGNEVKITTMPANWDDVLSLYQQLLSAQSTDVDVMILDGVWVGPLKSHLLDLKDALPAGSVDKYFPSAVAAGTVNGKFVAMPWYMDTGLLFYRKDLLDKYGAKVPETWAELTTTAQLVQDGERKAGNDKMWGYVWQGRAYEGLVCNATEWFASSGAGTFIDADGKITIGSPAAKEALKTAAGWAGTISPQGVLNYDEEGSRGVFQNGDAVFMRNWAYAWSLANGADSAIKDKVGVAPLPKGANGQHVGIDGAAYLGVSKYSTHPKEAAALVAYLAGEKEEKRRALAGSYIPSISSLFSDADVLKAIPFLTTAKAAFENVVTRPTSVTGSDYPRVSTEISNALHAALADPSASDASIDDLASKLDALKSRGGW</sequence>
<gene>
    <name evidence="6" type="ORF">GR212_22580</name>
</gene>
<organism evidence="6 7">
    <name type="scientific">Rhizobium lusitanum</name>
    <dbReference type="NCBI Taxonomy" id="293958"/>
    <lineage>
        <taxon>Bacteria</taxon>
        <taxon>Pseudomonadati</taxon>
        <taxon>Pseudomonadota</taxon>
        <taxon>Alphaproteobacteria</taxon>
        <taxon>Hyphomicrobiales</taxon>
        <taxon>Rhizobiaceae</taxon>
        <taxon>Rhizobium/Agrobacterium group</taxon>
        <taxon>Rhizobium</taxon>
    </lineage>
</organism>
<comment type="subcellular location">
    <subcellularLocation>
        <location evidence="1">Periplasm</location>
    </subcellularLocation>
</comment>
<evidence type="ECO:0000256" key="3">
    <source>
        <dbReference type="ARBA" id="ARBA00022448"/>
    </source>
</evidence>
<dbReference type="CDD" id="cd14750">
    <property type="entry name" value="PBP2_TMBP"/>
    <property type="match status" value="1"/>
</dbReference>
<dbReference type="GO" id="GO:0042597">
    <property type="term" value="C:periplasmic space"/>
    <property type="evidence" value="ECO:0007669"/>
    <property type="project" value="UniProtKB-SubCell"/>
</dbReference>
<dbReference type="Gene3D" id="3.40.190.10">
    <property type="entry name" value="Periplasmic binding protein-like II"/>
    <property type="match status" value="2"/>
</dbReference>
<dbReference type="PANTHER" id="PTHR43649:SF34">
    <property type="entry name" value="ABC TRANSPORTER PERIPLASMIC-BINDING PROTEIN YCJN-RELATED"/>
    <property type="match status" value="1"/>
</dbReference>
<dbReference type="InterPro" id="IPR050490">
    <property type="entry name" value="Bact_solute-bd_prot1"/>
</dbReference>
<keyword evidence="4" id="KW-0732">Signal</keyword>
<dbReference type="EMBL" id="WUEY01000011">
    <property type="protein sequence ID" value="NEI72377.1"/>
    <property type="molecule type" value="Genomic_DNA"/>
</dbReference>
<proteinExistence type="inferred from homology"/>
<keyword evidence="5" id="KW-0574">Periplasm</keyword>
<evidence type="ECO:0000256" key="1">
    <source>
        <dbReference type="ARBA" id="ARBA00004418"/>
    </source>
</evidence>
<accession>A0A6L9UDW3</accession>